<reference evidence="3 4" key="1">
    <citation type="journal article" date="2019" name="Nat. Plants">
        <title>Stout camphor tree genome fills gaps in understanding of flowering plant genome evolution.</title>
        <authorList>
            <person name="Chaw S.M."/>
            <person name="Liu Y.C."/>
            <person name="Wu Y.W."/>
            <person name="Wang H.Y."/>
            <person name="Lin C.I."/>
            <person name="Wu C.S."/>
            <person name="Ke H.M."/>
            <person name="Chang L.Y."/>
            <person name="Hsu C.Y."/>
            <person name="Yang H.T."/>
            <person name="Sudianto E."/>
            <person name="Hsu M.H."/>
            <person name="Wu K.P."/>
            <person name="Wang L.N."/>
            <person name="Leebens-Mack J.H."/>
            <person name="Tsai I.J."/>
        </authorList>
    </citation>
    <scope>NUCLEOTIDE SEQUENCE [LARGE SCALE GENOMIC DNA]</scope>
    <source>
        <strain evidence="4">cv. Chaw 1501</strain>
        <tissue evidence="3">Young leaves</tissue>
    </source>
</reference>
<dbReference type="InterPro" id="IPR025521">
    <property type="entry name" value="Neprosin_propep"/>
</dbReference>
<dbReference type="OrthoDB" id="1858978at2759"/>
<dbReference type="Proteomes" id="UP000283530">
    <property type="component" value="Unassembled WGS sequence"/>
</dbReference>
<evidence type="ECO:0000259" key="2">
    <source>
        <dbReference type="Pfam" id="PF14365"/>
    </source>
</evidence>
<evidence type="ECO:0000313" key="3">
    <source>
        <dbReference type="EMBL" id="RWR72564.1"/>
    </source>
</evidence>
<feature type="domain" description="Neprosin activation peptide" evidence="2">
    <location>
        <begin position="52"/>
        <end position="109"/>
    </location>
</feature>
<name>A0A3S4N467_9MAGN</name>
<feature type="signal peptide" evidence="1">
    <location>
        <begin position="1"/>
        <end position="24"/>
    </location>
</feature>
<keyword evidence="4" id="KW-1185">Reference proteome</keyword>
<sequence length="142" mass="16280">MAKATREKMVLVLAVLSLISVCRAVTPLGRKKLIDLEIRKELKRLNKPAIKSIKMRPSFYDGNKKMSSLEPPLEQLWHKSGSCPEGTIPIRRTRKEDLLRDISSRGLETSLPSQIEVMNYDEAPKMTMRYWKQILNKCHSSG</sequence>
<keyword evidence="1" id="KW-0732">Signal</keyword>
<protein>
    <recommendedName>
        <fullName evidence="2">Neprosin activation peptide domain-containing protein</fullName>
    </recommendedName>
</protein>
<dbReference type="Pfam" id="PF14365">
    <property type="entry name" value="Neprosin_AP"/>
    <property type="match status" value="1"/>
</dbReference>
<dbReference type="AlphaFoldDB" id="A0A3S4N467"/>
<comment type="caution">
    <text evidence="3">The sequence shown here is derived from an EMBL/GenBank/DDBJ whole genome shotgun (WGS) entry which is preliminary data.</text>
</comment>
<proteinExistence type="predicted"/>
<feature type="chain" id="PRO_5018529214" description="Neprosin activation peptide domain-containing protein" evidence="1">
    <location>
        <begin position="25"/>
        <end position="142"/>
    </location>
</feature>
<evidence type="ECO:0000256" key="1">
    <source>
        <dbReference type="SAM" id="SignalP"/>
    </source>
</evidence>
<organism evidence="3 4">
    <name type="scientific">Cinnamomum micranthum f. kanehirae</name>
    <dbReference type="NCBI Taxonomy" id="337451"/>
    <lineage>
        <taxon>Eukaryota</taxon>
        <taxon>Viridiplantae</taxon>
        <taxon>Streptophyta</taxon>
        <taxon>Embryophyta</taxon>
        <taxon>Tracheophyta</taxon>
        <taxon>Spermatophyta</taxon>
        <taxon>Magnoliopsida</taxon>
        <taxon>Magnoliidae</taxon>
        <taxon>Laurales</taxon>
        <taxon>Lauraceae</taxon>
        <taxon>Cinnamomum</taxon>
    </lineage>
</organism>
<evidence type="ECO:0000313" key="4">
    <source>
        <dbReference type="Proteomes" id="UP000283530"/>
    </source>
</evidence>
<dbReference type="EMBL" id="QPKB01000001">
    <property type="protein sequence ID" value="RWR72564.1"/>
    <property type="molecule type" value="Genomic_DNA"/>
</dbReference>
<accession>A0A3S4N467</accession>
<gene>
    <name evidence="3" type="ORF">CKAN_00079500</name>
</gene>